<evidence type="ECO:0000313" key="3">
    <source>
        <dbReference type="Proteomes" id="UP000789719"/>
    </source>
</evidence>
<feature type="region of interest" description="Disordered" evidence="1">
    <location>
        <begin position="39"/>
        <end position="59"/>
    </location>
</feature>
<name>A0ABM8ZDK0_9LACO</name>
<reference evidence="2 3" key="1">
    <citation type="submission" date="2021-11" db="EMBL/GenBank/DDBJ databases">
        <authorList>
            <person name="Depoorter E."/>
        </authorList>
    </citation>
    <scope>NUCLEOTIDE SEQUENCE [LARGE SCALE GENOMIC DNA]</scope>
    <source>
        <strain evidence="2 3">LMG 24286</strain>
    </source>
</reference>
<keyword evidence="3" id="KW-1185">Reference proteome</keyword>
<dbReference type="Proteomes" id="UP000789719">
    <property type="component" value="Unassembled WGS sequence"/>
</dbReference>
<protein>
    <submittedName>
        <fullName evidence="2">Uncharacterized protein</fullName>
    </submittedName>
</protein>
<feature type="compositionally biased region" description="Basic and acidic residues" evidence="1">
    <location>
        <begin position="39"/>
        <end position="58"/>
    </location>
</feature>
<comment type="caution">
    <text evidence="2">The sequence shown here is derived from an EMBL/GenBank/DDBJ whole genome shotgun (WGS) entry which is preliminary data.</text>
</comment>
<gene>
    <name evidence="2" type="ORF">WGH24286_01711</name>
</gene>
<evidence type="ECO:0000256" key="1">
    <source>
        <dbReference type="SAM" id="MobiDB-lite"/>
    </source>
</evidence>
<organism evidence="2 3">
    <name type="scientific">Periweissella ghanensis</name>
    <dbReference type="NCBI Taxonomy" id="467997"/>
    <lineage>
        <taxon>Bacteria</taxon>
        <taxon>Bacillati</taxon>
        <taxon>Bacillota</taxon>
        <taxon>Bacilli</taxon>
        <taxon>Lactobacillales</taxon>
        <taxon>Lactobacillaceae</taxon>
        <taxon>Periweissella</taxon>
    </lineage>
</organism>
<accession>A0ABM8ZDK0</accession>
<proteinExistence type="predicted"/>
<sequence>MARDAYTFDQLAKYEVHGDGINLAHPANAALLERLQEHWRNKPTERSNEDLKPKRLNRDNTPVIVTNKYDVKKRYPNASAVAMSYGYPGADVIHKLISKGEELRGGLKVRYMEAGE</sequence>
<dbReference type="RefSeq" id="WP_230099306.1">
    <property type="nucleotide sequence ID" value="NZ_CAKKNT010000030.1"/>
</dbReference>
<dbReference type="EMBL" id="CAKKNT010000030">
    <property type="protein sequence ID" value="CAH0419264.1"/>
    <property type="molecule type" value="Genomic_DNA"/>
</dbReference>
<evidence type="ECO:0000313" key="2">
    <source>
        <dbReference type="EMBL" id="CAH0419264.1"/>
    </source>
</evidence>